<dbReference type="EMBL" id="BAABDE010000018">
    <property type="protein sequence ID" value="GAA3803793.1"/>
    <property type="molecule type" value="Genomic_DNA"/>
</dbReference>
<name>A0ABP7HWA4_9ACTN</name>
<keyword evidence="3" id="KW-1185">Reference proteome</keyword>
<sequence length="126" mass="14286">MSDTLSERPEAHEGLLDAEPAADRARIVFLVRVPLARTADFLNAYQQIRHLVAGGTPGHLVDQLCRSDTDPEQWLITSEWRDMASFRAWESSEEHRELVRPLREAMTEARSLRFSVRAQTSAGEVV</sequence>
<dbReference type="Proteomes" id="UP001501009">
    <property type="component" value="Unassembled WGS sequence"/>
</dbReference>
<dbReference type="InterPro" id="IPR011008">
    <property type="entry name" value="Dimeric_a/b-barrel"/>
</dbReference>
<evidence type="ECO:0000313" key="2">
    <source>
        <dbReference type="EMBL" id="GAA3803793.1"/>
    </source>
</evidence>
<evidence type="ECO:0000259" key="1">
    <source>
        <dbReference type="PROSITE" id="PS51725"/>
    </source>
</evidence>
<dbReference type="InterPro" id="IPR007138">
    <property type="entry name" value="ABM_dom"/>
</dbReference>
<dbReference type="RefSeq" id="WP_275773452.1">
    <property type="nucleotide sequence ID" value="NZ_BAABDE010000018.1"/>
</dbReference>
<dbReference type="PROSITE" id="PS51725">
    <property type="entry name" value="ABM"/>
    <property type="match status" value="1"/>
</dbReference>
<dbReference type="Pfam" id="PF03992">
    <property type="entry name" value="ABM"/>
    <property type="match status" value="1"/>
</dbReference>
<feature type="domain" description="ABM" evidence="1">
    <location>
        <begin position="25"/>
        <end position="114"/>
    </location>
</feature>
<comment type="caution">
    <text evidence="2">The sequence shown here is derived from an EMBL/GenBank/DDBJ whole genome shotgun (WGS) entry which is preliminary data.</text>
</comment>
<evidence type="ECO:0000313" key="3">
    <source>
        <dbReference type="Proteomes" id="UP001501009"/>
    </source>
</evidence>
<organism evidence="2 3">
    <name type="scientific">Streptomyces coacervatus</name>
    <dbReference type="NCBI Taxonomy" id="647381"/>
    <lineage>
        <taxon>Bacteria</taxon>
        <taxon>Bacillati</taxon>
        <taxon>Actinomycetota</taxon>
        <taxon>Actinomycetes</taxon>
        <taxon>Kitasatosporales</taxon>
        <taxon>Streptomycetaceae</taxon>
        <taxon>Streptomyces</taxon>
    </lineage>
</organism>
<dbReference type="SUPFAM" id="SSF54909">
    <property type="entry name" value="Dimeric alpha+beta barrel"/>
    <property type="match status" value="1"/>
</dbReference>
<reference evidence="3" key="1">
    <citation type="journal article" date="2019" name="Int. J. Syst. Evol. Microbiol.">
        <title>The Global Catalogue of Microorganisms (GCM) 10K type strain sequencing project: providing services to taxonomists for standard genome sequencing and annotation.</title>
        <authorList>
            <consortium name="The Broad Institute Genomics Platform"/>
            <consortium name="The Broad Institute Genome Sequencing Center for Infectious Disease"/>
            <person name="Wu L."/>
            <person name="Ma J."/>
        </authorList>
    </citation>
    <scope>NUCLEOTIDE SEQUENCE [LARGE SCALE GENOMIC DNA]</scope>
    <source>
        <strain evidence="3">JCM 17138</strain>
    </source>
</reference>
<proteinExistence type="predicted"/>
<protein>
    <recommendedName>
        <fullName evidence="1">ABM domain-containing protein</fullName>
    </recommendedName>
</protein>
<accession>A0ABP7HWA4</accession>
<gene>
    <name evidence="2" type="ORF">GCM10022403_042200</name>
</gene>
<dbReference type="Gene3D" id="3.30.70.100">
    <property type="match status" value="1"/>
</dbReference>